<proteinExistence type="predicted"/>
<accession>A0A6M3KVS5</accession>
<protein>
    <submittedName>
        <fullName evidence="2">Uncharacterized protein</fullName>
    </submittedName>
</protein>
<evidence type="ECO:0000313" key="1">
    <source>
        <dbReference type="EMBL" id="QJA71815.1"/>
    </source>
</evidence>
<gene>
    <name evidence="1" type="ORF">MM415A03029_0002</name>
    <name evidence="2" type="ORF">MM415B02151_0006</name>
</gene>
<dbReference type="EMBL" id="MT141902">
    <property type="protein sequence ID" value="QJA71815.1"/>
    <property type="molecule type" value="Genomic_DNA"/>
</dbReference>
<evidence type="ECO:0000313" key="2">
    <source>
        <dbReference type="EMBL" id="QJA85990.1"/>
    </source>
</evidence>
<sequence length="93" mass="10248">MTKKKDAGNAAPKISIQEFNRVAKLDKEREECAICALPADVKAELRSAVDKGIKLPMRVRFLQEVCGVEGDAGALSNALRKHLNARHEEGLYD</sequence>
<dbReference type="EMBL" id="MT142608">
    <property type="protein sequence ID" value="QJA85990.1"/>
    <property type="molecule type" value="Genomic_DNA"/>
</dbReference>
<reference evidence="2" key="1">
    <citation type="submission" date="2020-03" db="EMBL/GenBank/DDBJ databases">
        <title>The deep terrestrial virosphere.</title>
        <authorList>
            <person name="Holmfeldt K."/>
            <person name="Nilsson E."/>
            <person name="Simone D."/>
            <person name="Lopez-Fernandez M."/>
            <person name="Wu X."/>
            <person name="de Brujin I."/>
            <person name="Lundin D."/>
            <person name="Andersson A."/>
            <person name="Bertilsson S."/>
            <person name="Dopson M."/>
        </authorList>
    </citation>
    <scope>NUCLEOTIDE SEQUENCE</scope>
    <source>
        <strain evidence="1">MM415A03029</strain>
        <strain evidence="2">MM415B02151</strain>
    </source>
</reference>
<name>A0A6M3KVS5_9ZZZZ</name>
<organism evidence="2">
    <name type="scientific">viral metagenome</name>
    <dbReference type="NCBI Taxonomy" id="1070528"/>
    <lineage>
        <taxon>unclassified sequences</taxon>
        <taxon>metagenomes</taxon>
        <taxon>organismal metagenomes</taxon>
    </lineage>
</organism>
<dbReference type="AlphaFoldDB" id="A0A6M3KVS5"/>